<reference evidence="2 3" key="1">
    <citation type="submission" date="2018-05" db="EMBL/GenBank/DDBJ databases">
        <title>Genomic Encyclopedia of Type Strains, Phase IV (KMG-IV): sequencing the most valuable type-strain genomes for metagenomic binning, comparative biology and taxonomic classification.</title>
        <authorList>
            <person name="Goeker M."/>
        </authorList>
    </citation>
    <scope>NUCLEOTIDE SEQUENCE [LARGE SCALE GENOMIC DNA]</scope>
    <source>
        <strain evidence="2 3">DSM 103371</strain>
    </source>
</reference>
<evidence type="ECO:0000313" key="3">
    <source>
        <dbReference type="Proteomes" id="UP000245390"/>
    </source>
</evidence>
<dbReference type="EMBL" id="QGGV01000007">
    <property type="protein sequence ID" value="PWK55367.1"/>
    <property type="molecule type" value="Genomic_DNA"/>
</dbReference>
<evidence type="ECO:0000259" key="1">
    <source>
        <dbReference type="Pfam" id="PF03781"/>
    </source>
</evidence>
<dbReference type="GO" id="GO:0120147">
    <property type="term" value="F:formylglycine-generating oxidase activity"/>
    <property type="evidence" value="ECO:0007669"/>
    <property type="project" value="TreeGrafter"/>
</dbReference>
<proteinExistence type="predicted"/>
<sequence length="205" mass="23263">MLFSKCEHKDGLWFCHRRASELEATNAHPVHGVSYNDIQLYLQWLNAKVGTKAYRLPTEAEWEYAARAGTQTPFPHGESITTDQANFSASADDNLLWLPRGTFVARGHSVTVDALDAANAWGFRHMAGNLEEMTQSCWTGRHPGWRTSSGYLEVDKGIECRRVVKGGSYILSMNRARPGYRARSEQDARSSRRGFRVVRELEREE</sequence>
<comment type="caution">
    <text evidence="2">The sequence shown here is derived from an EMBL/GenBank/DDBJ whole genome shotgun (WGS) entry which is preliminary data.</text>
</comment>
<name>A0A316GKK2_9RHOB</name>
<feature type="domain" description="Sulfatase-modifying factor enzyme-like" evidence="1">
    <location>
        <begin position="16"/>
        <end position="199"/>
    </location>
</feature>
<dbReference type="Gene3D" id="3.90.1580.10">
    <property type="entry name" value="paralog of FGE (formylglycine-generating enzyme)"/>
    <property type="match status" value="1"/>
</dbReference>
<organism evidence="2 3">
    <name type="scientific">Silicimonas algicola</name>
    <dbReference type="NCBI Taxonomy" id="1826607"/>
    <lineage>
        <taxon>Bacteria</taxon>
        <taxon>Pseudomonadati</taxon>
        <taxon>Pseudomonadota</taxon>
        <taxon>Alphaproteobacteria</taxon>
        <taxon>Rhodobacterales</taxon>
        <taxon>Paracoccaceae</taxon>
    </lineage>
</organism>
<dbReference type="InterPro" id="IPR042095">
    <property type="entry name" value="SUMF_sf"/>
</dbReference>
<dbReference type="PANTHER" id="PTHR23150">
    <property type="entry name" value="SULFATASE MODIFYING FACTOR 1, 2"/>
    <property type="match status" value="1"/>
</dbReference>
<dbReference type="InterPro" id="IPR016187">
    <property type="entry name" value="CTDL_fold"/>
</dbReference>
<dbReference type="Proteomes" id="UP000245390">
    <property type="component" value="Unassembled WGS sequence"/>
</dbReference>
<dbReference type="InterPro" id="IPR005532">
    <property type="entry name" value="SUMF_dom"/>
</dbReference>
<dbReference type="SUPFAM" id="SSF56436">
    <property type="entry name" value="C-type lectin-like"/>
    <property type="match status" value="1"/>
</dbReference>
<keyword evidence="3" id="KW-1185">Reference proteome</keyword>
<dbReference type="PANTHER" id="PTHR23150:SF19">
    <property type="entry name" value="FORMYLGLYCINE-GENERATING ENZYME"/>
    <property type="match status" value="1"/>
</dbReference>
<accession>A0A316GKK2</accession>
<dbReference type="InterPro" id="IPR051043">
    <property type="entry name" value="Sulfatase_Mod_Factor_Kinase"/>
</dbReference>
<gene>
    <name evidence="2" type="ORF">C8D95_10732</name>
</gene>
<dbReference type="AlphaFoldDB" id="A0A316GKK2"/>
<dbReference type="Pfam" id="PF03781">
    <property type="entry name" value="FGE-sulfatase"/>
    <property type="match status" value="1"/>
</dbReference>
<protein>
    <submittedName>
        <fullName evidence="2">Sulfatase-modifying factor enzyme 1</fullName>
    </submittedName>
</protein>
<evidence type="ECO:0000313" key="2">
    <source>
        <dbReference type="EMBL" id="PWK55367.1"/>
    </source>
</evidence>